<evidence type="ECO:0000256" key="3">
    <source>
        <dbReference type="ARBA" id="ARBA00003877"/>
    </source>
</evidence>
<dbReference type="Pfam" id="PF00591">
    <property type="entry name" value="Glycos_transf_3"/>
    <property type="match status" value="1"/>
</dbReference>
<keyword evidence="9 13" id="KW-0808">Transferase</keyword>
<keyword evidence="8 13" id="KW-0328">Glycosyltransferase</keyword>
<dbReference type="SUPFAM" id="SSF47648">
    <property type="entry name" value="Nucleoside phosphorylase/phosphoribosyltransferase N-terminal domain"/>
    <property type="match status" value="1"/>
</dbReference>
<evidence type="ECO:0000256" key="4">
    <source>
        <dbReference type="ARBA" id="ARBA00006915"/>
    </source>
</evidence>
<comment type="catalytic activity">
    <reaction evidence="10">
        <text>uridine + phosphate = alpha-D-ribose 1-phosphate + uracil</text>
        <dbReference type="Rhea" id="RHEA:24388"/>
        <dbReference type="ChEBI" id="CHEBI:16704"/>
        <dbReference type="ChEBI" id="CHEBI:17568"/>
        <dbReference type="ChEBI" id="CHEBI:43474"/>
        <dbReference type="ChEBI" id="CHEBI:57720"/>
        <dbReference type="EC" id="2.4.2.2"/>
    </reaction>
</comment>
<sequence length="432" mass="45981">MRMVDIISKKRDGFELSEEEIAWFIQAYSKGDIPDYQASAFAMAVFFQGMTQQEAAALTIEMAGSGDQLDLSAIEGIKVDKHSTGGVGDKTTLILGPLVAALDIPVAKMSGRGLGHTGGTIDKLEAFEGFRTEMDQEEFVHLVNKNKLAVAGQSGNLTPADKKLYALRDVTGTVNSIPLIASSVMSKKIAAGADAIVLDVKTGSGAFMEHLEEAKKLARAMVDIGNSLNRRTMAVISNMDQPLGHFVGNALEVKEAVDTLRGNGPEDLHELSVTLASHMAVLGGKASDEKEGRALVENVLNDGSALEKMKQFVESQGGTCAPVDNPDLFPAAQKLVEVPAAESGYVSRMQAARIGQAAMMLGAGRAAKDDVIDYAAGIELKAKIGDYVAQGDTLAVMHVNRDDTKAVSNMIQEAYSFSPSEVEKPELIYDSI</sequence>
<evidence type="ECO:0000256" key="1">
    <source>
        <dbReference type="ARBA" id="ARBA00001066"/>
    </source>
</evidence>
<comment type="catalytic activity">
    <reaction evidence="11">
        <text>thymidine + phosphate = 2-deoxy-alpha-D-ribose 1-phosphate + thymine</text>
        <dbReference type="Rhea" id="RHEA:16037"/>
        <dbReference type="ChEBI" id="CHEBI:17748"/>
        <dbReference type="ChEBI" id="CHEBI:17821"/>
        <dbReference type="ChEBI" id="CHEBI:43474"/>
        <dbReference type="ChEBI" id="CHEBI:57259"/>
        <dbReference type="EC" id="2.4.2.2"/>
    </reaction>
</comment>
<dbReference type="NCBIfam" id="NF004490">
    <property type="entry name" value="PRK05820.1"/>
    <property type="match status" value="1"/>
</dbReference>
<dbReference type="InterPro" id="IPR035902">
    <property type="entry name" value="Nuc_phospho_transferase"/>
</dbReference>
<dbReference type="RefSeq" id="WP_380711638.1">
    <property type="nucleotide sequence ID" value="NZ_JBHUML010000002.1"/>
</dbReference>
<dbReference type="InterPro" id="IPR000312">
    <property type="entry name" value="Glycosyl_Trfase_fam3"/>
</dbReference>
<dbReference type="Proteomes" id="UP001597520">
    <property type="component" value="Unassembled WGS sequence"/>
</dbReference>
<comment type="catalytic activity">
    <reaction evidence="1">
        <text>2'-deoxyuridine + phosphate = 2-deoxy-alpha-D-ribose 1-phosphate + uracil</text>
        <dbReference type="Rhea" id="RHEA:22824"/>
        <dbReference type="ChEBI" id="CHEBI:16450"/>
        <dbReference type="ChEBI" id="CHEBI:17568"/>
        <dbReference type="ChEBI" id="CHEBI:43474"/>
        <dbReference type="ChEBI" id="CHEBI:57259"/>
        <dbReference type="EC" id="2.4.2.2"/>
    </reaction>
</comment>
<dbReference type="SUPFAM" id="SSF54680">
    <property type="entry name" value="Pyrimidine nucleoside phosphorylase C-terminal domain"/>
    <property type="match status" value="1"/>
</dbReference>
<dbReference type="InterPro" id="IPR018090">
    <property type="entry name" value="Pyrmidine_PPas_bac/euk"/>
</dbReference>
<dbReference type="PANTHER" id="PTHR10515:SF0">
    <property type="entry name" value="THYMIDINE PHOSPHORYLASE"/>
    <property type="match status" value="1"/>
</dbReference>
<name>A0ABW5SX98_9BACI</name>
<dbReference type="InterPro" id="IPR000053">
    <property type="entry name" value="Thymidine/pyrmidine_PPase"/>
</dbReference>
<accession>A0ABW5SX98</accession>
<evidence type="ECO:0000256" key="11">
    <source>
        <dbReference type="ARBA" id="ARBA00048525"/>
    </source>
</evidence>
<protein>
    <recommendedName>
        <fullName evidence="7">Pyrimidine-nucleoside phosphorylase</fullName>
        <ecNumber evidence="6">2.4.2.2</ecNumber>
    </recommendedName>
</protein>
<evidence type="ECO:0000256" key="2">
    <source>
        <dbReference type="ARBA" id="ARBA00001958"/>
    </source>
</evidence>
<comment type="cofactor">
    <cofactor evidence="2">
        <name>K(+)</name>
        <dbReference type="ChEBI" id="CHEBI:29103"/>
    </cofactor>
</comment>
<evidence type="ECO:0000256" key="6">
    <source>
        <dbReference type="ARBA" id="ARBA00011889"/>
    </source>
</evidence>
<dbReference type="PANTHER" id="PTHR10515">
    <property type="entry name" value="THYMIDINE PHOSPHORYLASE"/>
    <property type="match status" value="1"/>
</dbReference>
<dbReference type="NCBIfam" id="NF004747">
    <property type="entry name" value="PRK06078.1"/>
    <property type="match status" value="1"/>
</dbReference>
<evidence type="ECO:0000256" key="7">
    <source>
        <dbReference type="ARBA" id="ARBA00014680"/>
    </source>
</evidence>
<dbReference type="InterPro" id="IPR017459">
    <property type="entry name" value="Glycosyl_Trfase_fam3_N_dom"/>
</dbReference>
<dbReference type="SMART" id="SM00941">
    <property type="entry name" value="PYNP_C"/>
    <property type="match status" value="1"/>
</dbReference>
<evidence type="ECO:0000256" key="9">
    <source>
        <dbReference type="ARBA" id="ARBA00022679"/>
    </source>
</evidence>
<dbReference type="EMBL" id="JBHUML010000002">
    <property type="protein sequence ID" value="MFD2704361.1"/>
    <property type="molecule type" value="Genomic_DNA"/>
</dbReference>
<dbReference type="NCBIfam" id="TIGR02644">
    <property type="entry name" value="Y_phosphoryl"/>
    <property type="match status" value="1"/>
</dbReference>
<dbReference type="GO" id="GO:0016154">
    <property type="term" value="F:pyrimidine-nucleoside phosphorylase activity"/>
    <property type="evidence" value="ECO:0007669"/>
    <property type="project" value="UniProtKB-EC"/>
</dbReference>
<dbReference type="InterPro" id="IPR036566">
    <property type="entry name" value="PYNP-like_C_sf"/>
</dbReference>
<organism evidence="13 14">
    <name type="scientific">Salibacterium lacus</name>
    <dbReference type="NCBI Taxonomy" id="1898109"/>
    <lineage>
        <taxon>Bacteria</taxon>
        <taxon>Bacillati</taxon>
        <taxon>Bacillota</taxon>
        <taxon>Bacilli</taxon>
        <taxon>Bacillales</taxon>
        <taxon>Bacillaceae</taxon>
    </lineage>
</organism>
<dbReference type="Pfam" id="PF07831">
    <property type="entry name" value="PYNP_C"/>
    <property type="match status" value="1"/>
</dbReference>
<dbReference type="InterPro" id="IPR013102">
    <property type="entry name" value="PYNP_C"/>
</dbReference>
<evidence type="ECO:0000259" key="12">
    <source>
        <dbReference type="SMART" id="SM00941"/>
    </source>
</evidence>
<comment type="subunit">
    <text evidence="5">Homodimer.</text>
</comment>
<dbReference type="PIRSF" id="PIRSF000478">
    <property type="entry name" value="TP_PyNP"/>
    <property type="match status" value="1"/>
</dbReference>
<dbReference type="Gene3D" id="3.40.1030.10">
    <property type="entry name" value="Nucleoside phosphorylase/phosphoribosyltransferase catalytic domain"/>
    <property type="match status" value="1"/>
</dbReference>
<dbReference type="Gene3D" id="3.90.1170.30">
    <property type="entry name" value="Pyrimidine nucleoside phosphorylase-like, C-terminal domain"/>
    <property type="match status" value="1"/>
</dbReference>
<dbReference type="Gene3D" id="1.20.970.10">
    <property type="entry name" value="Transferase, Pyrimidine Nucleoside Phosphorylase, Chain C"/>
    <property type="match status" value="1"/>
</dbReference>
<comment type="similarity">
    <text evidence="4">Belongs to the thymidine/pyrimidine-nucleoside phosphorylase family.</text>
</comment>
<proteinExistence type="inferred from homology"/>
<reference evidence="14" key="1">
    <citation type="journal article" date="2019" name="Int. J. Syst. Evol. Microbiol.">
        <title>The Global Catalogue of Microorganisms (GCM) 10K type strain sequencing project: providing services to taxonomists for standard genome sequencing and annotation.</title>
        <authorList>
            <consortium name="The Broad Institute Genomics Platform"/>
            <consortium name="The Broad Institute Genome Sequencing Center for Infectious Disease"/>
            <person name="Wu L."/>
            <person name="Ma J."/>
        </authorList>
    </citation>
    <scope>NUCLEOTIDE SEQUENCE [LARGE SCALE GENOMIC DNA]</scope>
    <source>
        <strain evidence="14">KCTC 33792</strain>
    </source>
</reference>
<gene>
    <name evidence="13" type="ORF">ACFSUB_02710</name>
</gene>
<dbReference type="InterPro" id="IPR017872">
    <property type="entry name" value="Pyrmidine_PPase_CS"/>
</dbReference>
<evidence type="ECO:0000256" key="10">
    <source>
        <dbReference type="ARBA" id="ARBA00048453"/>
    </source>
</evidence>
<comment type="caution">
    <text evidence="13">The sequence shown here is derived from an EMBL/GenBank/DDBJ whole genome shotgun (WGS) entry which is preliminary data.</text>
</comment>
<feature type="domain" description="Pyrimidine nucleoside phosphorylase C-terminal" evidence="12">
    <location>
        <begin position="345"/>
        <end position="418"/>
    </location>
</feature>
<evidence type="ECO:0000256" key="5">
    <source>
        <dbReference type="ARBA" id="ARBA00011738"/>
    </source>
</evidence>
<dbReference type="InterPro" id="IPR036320">
    <property type="entry name" value="Glycosyl_Trfase_fam3_N_dom_sf"/>
</dbReference>
<dbReference type="Pfam" id="PF02885">
    <property type="entry name" value="Glycos_trans_3N"/>
    <property type="match status" value="1"/>
</dbReference>
<dbReference type="SUPFAM" id="SSF52418">
    <property type="entry name" value="Nucleoside phosphorylase/phosphoribosyltransferase catalytic domain"/>
    <property type="match status" value="1"/>
</dbReference>
<evidence type="ECO:0000256" key="8">
    <source>
        <dbReference type="ARBA" id="ARBA00022676"/>
    </source>
</evidence>
<evidence type="ECO:0000313" key="14">
    <source>
        <dbReference type="Proteomes" id="UP001597520"/>
    </source>
</evidence>
<comment type="function">
    <text evidence="3">Catalyzes phosphorolysis of the pyrimidine nucleosides uridine, thymidine and 2'-deoxyuridine with the formation of the corresponding pyrimidine base and ribose-1-phosphate.</text>
</comment>
<evidence type="ECO:0000313" key="13">
    <source>
        <dbReference type="EMBL" id="MFD2704361.1"/>
    </source>
</evidence>
<dbReference type="EC" id="2.4.2.2" evidence="6"/>
<keyword evidence="14" id="KW-1185">Reference proteome</keyword>
<dbReference type="PROSITE" id="PS00647">
    <property type="entry name" value="THYMID_PHOSPHORYLASE"/>
    <property type="match status" value="1"/>
</dbReference>